<dbReference type="InterPro" id="IPR015943">
    <property type="entry name" value="WD40/YVTN_repeat-like_dom_sf"/>
</dbReference>
<evidence type="ECO:0000313" key="2">
    <source>
        <dbReference type="EMBL" id="KAH9635938.1"/>
    </source>
</evidence>
<dbReference type="InterPro" id="IPR036047">
    <property type="entry name" value="F-box-like_dom_sf"/>
</dbReference>
<dbReference type="Pfam" id="PF00646">
    <property type="entry name" value="F-box"/>
    <property type="match status" value="1"/>
</dbReference>
<dbReference type="InterPro" id="IPR036322">
    <property type="entry name" value="WD40_repeat_dom_sf"/>
</dbReference>
<dbReference type="Proteomes" id="UP000814243">
    <property type="component" value="Unassembled WGS sequence"/>
</dbReference>
<reference evidence="2" key="1">
    <citation type="journal article" date="2021" name="G3 (Bethesda)">
        <title>Genome and transcriptome analysis of the beet armyworm Spodoptera exigua reveals targets for pest control. .</title>
        <authorList>
            <person name="Simon S."/>
            <person name="Breeschoten T."/>
            <person name="Jansen H.J."/>
            <person name="Dirks R.P."/>
            <person name="Schranz M.E."/>
            <person name="Ros V.I.D."/>
        </authorList>
    </citation>
    <scope>NUCLEOTIDE SEQUENCE</scope>
    <source>
        <strain evidence="2">TB_SE_WUR_2020</strain>
    </source>
</reference>
<sequence>MEMIFPNEVWLEIFKKIDRQKLMELRLVCHQFYDLIEYLLNKNPEWKVLADETILYECLEMTMQRAYPYELVSHWMDIHDPVLWRGTYLSYKKWQKVLVNTFTQDTIDTTASFGNISCICTFDTFIAIAFDNGFIAVYSIDDISNPFYVANHGNDLVQVEFWYADGKVMVVSVGVDCALKFWDTQSKNEISSNGFFANSISSGECRHFCIGDMGGILTSYERVDNHIISGPKLDLHLRENQQVIAHVVDGTNMKTMVFEVGGTVLFLYRGVIDGGKLIKFQFIQEKDWTRLPEHLGASLQRLVMPTNIFFFGIGRDCIGSTNYYNNIWHEYKLGHHFGCNVTAMALHAEILMFGLEDGSIHLLHTPHYGHVRKLKKRIKHSKKIQVDTEPIDDVTILEVDKKPCIVATTSHKVHLINFF</sequence>
<proteinExistence type="predicted"/>
<dbReference type="AlphaFoldDB" id="A0A922MG24"/>
<organism evidence="2 3">
    <name type="scientific">Spodoptera exigua</name>
    <name type="common">Beet armyworm</name>
    <name type="synonym">Noctua fulgens</name>
    <dbReference type="NCBI Taxonomy" id="7107"/>
    <lineage>
        <taxon>Eukaryota</taxon>
        <taxon>Metazoa</taxon>
        <taxon>Ecdysozoa</taxon>
        <taxon>Arthropoda</taxon>
        <taxon>Hexapoda</taxon>
        <taxon>Insecta</taxon>
        <taxon>Pterygota</taxon>
        <taxon>Neoptera</taxon>
        <taxon>Endopterygota</taxon>
        <taxon>Lepidoptera</taxon>
        <taxon>Glossata</taxon>
        <taxon>Ditrysia</taxon>
        <taxon>Noctuoidea</taxon>
        <taxon>Noctuidae</taxon>
        <taxon>Amphipyrinae</taxon>
        <taxon>Spodoptera</taxon>
    </lineage>
</organism>
<name>A0A922MG24_SPOEX</name>
<dbReference type="PROSITE" id="PS50181">
    <property type="entry name" value="FBOX"/>
    <property type="match status" value="1"/>
</dbReference>
<protein>
    <recommendedName>
        <fullName evidence="1">F-box domain-containing protein</fullName>
    </recommendedName>
</protein>
<gene>
    <name evidence="2" type="ORF">HF086_017429</name>
</gene>
<dbReference type="InterPro" id="IPR001810">
    <property type="entry name" value="F-box_dom"/>
</dbReference>
<evidence type="ECO:0000313" key="3">
    <source>
        <dbReference type="Proteomes" id="UP000814243"/>
    </source>
</evidence>
<dbReference type="Gene3D" id="2.130.10.10">
    <property type="entry name" value="YVTN repeat-like/Quinoprotein amine dehydrogenase"/>
    <property type="match status" value="1"/>
</dbReference>
<comment type="caution">
    <text evidence="2">The sequence shown here is derived from an EMBL/GenBank/DDBJ whole genome shotgun (WGS) entry which is preliminary data.</text>
</comment>
<dbReference type="SUPFAM" id="SSF50978">
    <property type="entry name" value="WD40 repeat-like"/>
    <property type="match status" value="1"/>
</dbReference>
<dbReference type="SUPFAM" id="SSF81383">
    <property type="entry name" value="F-box domain"/>
    <property type="match status" value="1"/>
</dbReference>
<feature type="domain" description="F-box" evidence="1">
    <location>
        <begin position="1"/>
        <end position="49"/>
    </location>
</feature>
<dbReference type="SMART" id="SM00256">
    <property type="entry name" value="FBOX"/>
    <property type="match status" value="1"/>
</dbReference>
<accession>A0A922MG24</accession>
<dbReference type="EMBL" id="JACEFF010000527">
    <property type="protein sequence ID" value="KAH9635938.1"/>
    <property type="molecule type" value="Genomic_DNA"/>
</dbReference>
<evidence type="ECO:0000259" key="1">
    <source>
        <dbReference type="PROSITE" id="PS50181"/>
    </source>
</evidence>